<protein>
    <submittedName>
        <fullName evidence="1">Uncharacterized protein</fullName>
    </submittedName>
</protein>
<evidence type="ECO:0000313" key="2">
    <source>
        <dbReference type="Proteomes" id="UP000681794"/>
    </source>
</evidence>
<dbReference type="EMBL" id="CP076544">
    <property type="protein sequence ID" value="QWS32642.1"/>
    <property type="molecule type" value="Genomic_DNA"/>
</dbReference>
<evidence type="ECO:0000313" key="1">
    <source>
        <dbReference type="EMBL" id="QWS32642.1"/>
    </source>
</evidence>
<keyword evidence="2" id="KW-1185">Reference proteome</keyword>
<proteinExistence type="predicted"/>
<dbReference type="Proteomes" id="UP000681794">
    <property type="component" value="Chromosome"/>
</dbReference>
<sequence>MHIDFTAIATVAGVGFVAAVSVVLLYTLGLRLLGTGQPTDAGGERTQYAEETPRSGTTPRAAYLGAGVCFALCGAAVLYGIWLTIPQFH</sequence>
<name>A0ACD1E206_9MICO</name>
<organism evidence="1 2">
    <name type="scientific">Curtobacterium aetherium</name>
    <dbReference type="NCBI Taxonomy" id="2841594"/>
    <lineage>
        <taxon>Bacteria</taxon>
        <taxon>Bacillati</taxon>
        <taxon>Actinomycetota</taxon>
        <taxon>Actinomycetes</taxon>
        <taxon>Micrococcales</taxon>
        <taxon>Microbacteriaceae</taxon>
        <taxon>Curtobacterium</taxon>
    </lineage>
</organism>
<accession>A0ACD1E206</accession>
<reference evidence="1" key="1">
    <citation type="submission" date="2021-06" db="EMBL/GenBank/DDBJ databases">
        <authorList>
            <person name="Ellington A.J."/>
            <person name="Bryan N.C."/>
            <person name="Christner B.C."/>
            <person name="Reisch C.R."/>
        </authorList>
    </citation>
    <scope>NUCLEOTIDE SEQUENCE</scope>
    <source>
        <strain evidence="1">L6-1</strain>
    </source>
</reference>
<gene>
    <name evidence="1" type="ORF">KM842_10110</name>
</gene>